<keyword evidence="1" id="KW-0812">Transmembrane</keyword>
<feature type="transmembrane region" description="Helical" evidence="1">
    <location>
        <begin position="41"/>
        <end position="58"/>
    </location>
</feature>
<dbReference type="AlphaFoldDB" id="A0A1M7HZ17"/>
<evidence type="ECO:0000256" key="1">
    <source>
        <dbReference type="SAM" id="Phobius"/>
    </source>
</evidence>
<keyword evidence="1" id="KW-0472">Membrane</keyword>
<evidence type="ECO:0000313" key="2">
    <source>
        <dbReference type="EMBL" id="SHM33791.1"/>
    </source>
</evidence>
<protein>
    <submittedName>
        <fullName evidence="2">Uncharacterized protein</fullName>
    </submittedName>
</protein>
<accession>A0A1M7HZ17</accession>
<dbReference type="RefSeq" id="WP_072710408.1">
    <property type="nucleotide sequence ID" value="NZ_FRCF01000009.1"/>
</dbReference>
<keyword evidence="1" id="KW-1133">Transmembrane helix</keyword>
<reference evidence="2 3" key="1">
    <citation type="submission" date="2016-11" db="EMBL/GenBank/DDBJ databases">
        <authorList>
            <person name="Jaros S."/>
            <person name="Januszkiewicz K."/>
            <person name="Wedrychowicz H."/>
        </authorList>
    </citation>
    <scope>NUCLEOTIDE SEQUENCE [LARGE SCALE GENOMIC DNA]</scope>
    <source>
        <strain evidence="2 3">DSM 16010</strain>
    </source>
</reference>
<dbReference type="EMBL" id="FRCF01000009">
    <property type="protein sequence ID" value="SHM33791.1"/>
    <property type="molecule type" value="Genomic_DNA"/>
</dbReference>
<keyword evidence="3" id="KW-1185">Reference proteome</keyword>
<gene>
    <name evidence="2" type="ORF">SAMN02745189_01977</name>
</gene>
<dbReference type="Proteomes" id="UP000184206">
    <property type="component" value="Unassembled WGS sequence"/>
</dbReference>
<sequence length="78" mass="8930">MSSNINRSKRWILIFTGTVTSVVAILLLVTGLIFIMTEGGIFGFAIVLFGLISIWFAQREFKEYRQLKKEADEMRKQG</sequence>
<dbReference type="STRING" id="1123231.SAMN02745189_01977"/>
<feature type="transmembrane region" description="Helical" evidence="1">
    <location>
        <begin position="12"/>
        <end position="35"/>
    </location>
</feature>
<dbReference type="OrthoDB" id="2390281at2"/>
<evidence type="ECO:0000313" key="3">
    <source>
        <dbReference type="Proteomes" id="UP000184206"/>
    </source>
</evidence>
<organism evidence="2 3">
    <name type="scientific">Lacicoccus alkaliphilus DSM 16010</name>
    <dbReference type="NCBI Taxonomy" id="1123231"/>
    <lineage>
        <taxon>Bacteria</taxon>
        <taxon>Bacillati</taxon>
        <taxon>Bacillota</taxon>
        <taxon>Bacilli</taxon>
        <taxon>Bacillales</taxon>
        <taxon>Salinicoccaceae</taxon>
        <taxon>Lacicoccus</taxon>
    </lineage>
</organism>
<name>A0A1M7HZ17_9BACL</name>
<proteinExistence type="predicted"/>